<feature type="non-terminal residue" evidence="2">
    <location>
        <position position="1"/>
    </location>
</feature>
<name>X6MKS6_RETFI</name>
<feature type="compositionally biased region" description="Basic and acidic residues" evidence="1">
    <location>
        <begin position="188"/>
        <end position="236"/>
    </location>
</feature>
<feature type="compositionally biased region" description="Polar residues" evidence="1">
    <location>
        <begin position="135"/>
        <end position="146"/>
    </location>
</feature>
<organism evidence="2 3">
    <name type="scientific">Reticulomyxa filosa</name>
    <dbReference type="NCBI Taxonomy" id="46433"/>
    <lineage>
        <taxon>Eukaryota</taxon>
        <taxon>Sar</taxon>
        <taxon>Rhizaria</taxon>
        <taxon>Retaria</taxon>
        <taxon>Foraminifera</taxon>
        <taxon>Monothalamids</taxon>
        <taxon>Reticulomyxidae</taxon>
        <taxon>Reticulomyxa</taxon>
    </lineage>
</organism>
<gene>
    <name evidence="2" type="ORF">RFI_23310</name>
</gene>
<feature type="compositionally biased region" description="Polar residues" evidence="1">
    <location>
        <begin position="169"/>
        <end position="183"/>
    </location>
</feature>
<proteinExistence type="predicted"/>
<accession>X6MKS6</accession>
<keyword evidence="3" id="KW-1185">Reference proteome</keyword>
<dbReference type="AlphaFoldDB" id="X6MKS6"/>
<feature type="compositionally biased region" description="Polar residues" evidence="1">
    <location>
        <begin position="52"/>
        <end position="97"/>
    </location>
</feature>
<dbReference type="Proteomes" id="UP000023152">
    <property type="component" value="Unassembled WGS sequence"/>
</dbReference>
<dbReference type="EMBL" id="ASPP01020239">
    <property type="protein sequence ID" value="ETO14057.1"/>
    <property type="molecule type" value="Genomic_DNA"/>
</dbReference>
<feature type="region of interest" description="Disordered" evidence="1">
    <location>
        <begin position="40"/>
        <end position="248"/>
    </location>
</feature>
<protein>
    <submittedName>
        <fullName evidence="2">Uncharacterized protein</fullName>
    </submittedName>
</protein>
<evidence type="ECO:0000256" key="1">
    <source>
        <dbReference type="SAM" id="MobiDB-lite"/>
    </source>
</evidence>
<feature type="compositionally biased region" description="Low complexity" evidence="1">
    <location>
        <begin position="152"/>
        <end position="168"/>
    </location>
</feature>
<evidence type="ECO:0000313" key="2">
    <source>
        <dbReference type="EMBL" id="ETO14057.1"/>
    </source>
</evidence>
<sequence>AISQKKHQDKYFIDAIVAMKAVRNFASQNKRLFNQIHGITKVEHPPGDTVPAATTPQNNSTSTKSSDQTVANTERPNESSTASAEQSSNPGDNAGKNTRTRKFLNAWTKAKQGIMGIATGTGGTESATAKASGNKKVSTDTNTKDPSSIPPNSNATGDGNNSSNNNTSLPAKTSPQPNNQLPGPSNVVEEKQSEKENQKEEDGKDKPTRKTQDESESESVKDALEKPKEASKEMETTHGNSESGDHKETTEEDFFCGFFKVKRCKLKQGKHFFVCGYPIPFALVYFEYAVNHVIDKYIALGKF</sequence>
<evidence type="ECO:0000313" key="3">
    <source>
        <dbReference type="Proteomes" id="UP000023152"/>
    </source>
</evidence>
<comment type="caution">
    <text evidence="2">The sequence shown here is derived from an EMBL/GenBank/DDBJ whole genome shotgun (WGS) entry which is preliminary data.</text>
</comment>
<reference evidence="2 3" key="1">
    <citation type="journal article" date="2013" name="Curr. Biol.">
        <title>The Genome of the Foraminiferan Reticulomyxa filosa.</title>
        <authorList>
            <person name="Glockner G."/>
            <person name="Hulsmann N."/>
            <person name="Schleicher M."/>
            <person name="Noegel A.A."/>
            <person name="Eichinger L."/>
            <person name="Gallinger C."/>
            <person name="Pawlowski J."/>
            <person name="Sierra R."/>
            <person name="Euteneuer U."/>
            <person name="Pillet L."/>
            <person name="Moustafa A."/>
            <person name="Platzer M."/>
            <person name="Groth M."/>
            <person name="Szafranski K."/>
            <person name="Schliwa M."/>
        </authorList>
    </citation>
    <scope>NUCLEOTIDE SEQUENCE [LARGE SCALE GENOMIC DNA]</scope>
</reference>